<feature type="region of interest" description="Disordered" evidence="2">
    <location>
        <begin position="817"/>
        <end position="881"/>
    </location>
</feature>
<dbReference type="GO" id="GO:0003964">
    <property type="term" value="F:RNA-directed DNA polymerase activity"/>
    <property type="evidence" value="ECO:0007669"/>
    <property type="project" value="UniProtKB-EC"/>
</dbReference>
<dbReference type="AlphaFoldDB" id="A0A224Z992"/>
<feature type="compositionally biased region" description="Low complexity" evidence="2">
    <location>
        <begin position="817"/>
        <end position="838"/>
    </location>
</feature>
<reference evidence="4" key="1">
    <citation type="journal article" date="2017" name="Parasit. Vectors">
        <title>Sialotranscriptomics of Rhipicephalus zambeziensis reveals intricate expression profiles of secretory proteins and suggests tight temporal transcriptional regulation during blood-feeding.</title>
        <authorList>
            <person name="de Castro M.H."/>
            <person name="de Klerk D."/>
            <person name="Pienaar R."/>
            <person name="Rees D.J.G."/>
            <person name="Mans B.J."/>
        </authorList>
    </citation>
    <scope>NUCLEOTIDE SEQUENCE</scope>
    <source>
        <tissue evidence="4">Salivary glands</tissue>
    </source>
</reference>
<dbReference type="Pfam" id="PF17921">
    <property type="entry name" value="Integrase_H2C2"/>
    <property type="match status" value="1"/>
</dbReference>
<evidence type="ECO:0000256" key="2">
    <source>
        <dbReference type="SAM" id="MobiDB-lite"/>
    </source>
</evidence>
<dbReference type="Pfam" id="PF00665">
    <property type="entry name" value="rve"/>
    <property type="match status" value="1"/>
</dbReference>
<feature type="compositionally biased region" description="Basic residues" evidence="2">
    <location>
        <begin position="868"/>
        <end position="881"/>
    </location>
</feature>
<accession>A0A224Z992</accession>
<evidence type="ECO:0000256" key="1">
    <source>
        <dbReference type="ARBA" id="ARBA00012493"/>
    </source>
</evidence>
<protein>
    <recommendedName>
        <fullName evidence="1">RNA-directed DNA polymerase</fullName>
        <ecNumber evidence="1">2.7.7.49</ecNumber>
    </recommendedName>
</protein>
<sequence length="881" mass="98185">MSLETGEPPKLYGINLQPPAPFDFTNPATWATWLSRYEDFAAVSGLTKASEDVQVRSLLYCMGPEARPLLETFSLDAQSLASYQVVAARFTEHFVHPANELYESSRFHRRVQLPDESVDTYYAELCRMVKRCNYPSAAVEERLVRDRFVVGLRDSRLSDQLCRNAKLTLKEAWTQARQSEDADKEKLSQNRTEHSRELNLDAAKASKFASRRRSGAKPTSSQPQAERSREPSTCEFCGRAPHPRSECPARRSACNFCKKKGHFAEVCRSRKHKQNKLGSIHLHAVGTPATAKFVDVTVDNYTAQFKVDSGAEVSAVPRDFPTLPAKLDQVDSLLTGPGGQPLRVLGSYLARLRWQGKTTCQRLYVIQSLAVPLLGLPALQALQVVKFLDELESPKAMLHVPGKLLATADTLSRITRKASTPVDTVELFAAQVVGCMSEALPLSPEEIRQAQESDGECKALASFCQQGWPRKSKMPLNLSKYASVVDELSVCDGILLKGPRIVIPTSLRPAVLTLLHEGHQGINRTKALARESVWWPGISADITSLVTNCEQCASTRVNLAEPLVSTALPGRPWEFLGMDLFHLNGQTFLLVVDYYSRFPEVVTMRSTTAQAVIDALKSIFARHGIPQKVRSDNGPPFSSQEFAAFAASYGFKHETSSPHYAQSNGEAERMVRTVKDLFHKSKDPHLALLCYRDTPGVDGFSPAQLLMGRQLRTRVPKQDSQLHPNWPPRKDVITKDAAYKRKQTDDYNRHHGARDLPPLQTGQHVWVRPDQVQATVLSPGQRPRSYVVETDRGGVLQRNRRHLVPFVTSASGGETLQTAAQQPPSPQQQVPLQEPQPANLVEPTVPQRQFVQHSPAATDRSESVTRTRYGRRVVPPRRLNL</sequence>
<dbReference type="InterPro" id="IPR012337">
    <property type="entry name" value="RNaseH-like_sf"/>
</dbReference>
<dbReference type="EMBL" id="GFPF01012407">
    <property type="protein sequence ID" value="MAA23553.1"/>
    <property type="molecule type" value="Transcribed_RNA"/>
</dbReference>
<proteinExistence type="predicted"/>
<dbReference type="InterPro" id="IPR001878">
    <property type="entry name" value="Znf_CCHC"/>
</dbReference>
<dbReference type="InterPro" id="IPR021109">
    <property type="entry name" value="Peptidase_aspartic_dom_sf"/>
</dbReference>
<dbReference type="FunFam" id="3.30.420.10:FF:000063">
    <property type="entry name" value="Retrovirus-related Pol polyprotein from transposon 297-like Protein"/>
    <property type="match status" value="1"/>
</dbReference>
<dbReference type="InterPro" id="IPR041588">
    <property type="entry name" value="Integrase_H2C2"/>
</dbReference>
<dbReference type="GO" id="GO:0003676">
    <property type="term" value="F:nucleic acid binding"/>
    <property type="evidence" value="ECO:0007669"/>
    <property type="project" value="InterPro"/>
</dbReference>
<dbReference type="Gene3D" id="1.10.340.70">
    <property type="match status" value="1"/>
</dbReference>
<name>A0A224Z992_9ACAR</name>
<feature type="domain" description="Integrase catalytic" evidence="3">
    <location>
        <begin position="568"/>
        <end position="678"/>
    </location>
</feature>
<dbReference type="PANTHER" id="PTHR37984:SF9">
    <property type="entry name" value="INTEGRASE CATALYTIC DOMAIN-CONTAINING PROTEIN"/>
    <property type="match status" value="1"/>
</dbReference>
<dbReference type="InterPro" id="IPR036875">
    <property type="entry name" value="Znf_CCHC_sf"/>
</dbReference>
<dbReference type="PANTHER" id="PTHR37984">
    <property type="entry name" value="PROTEIN CBG26694"/>
    <property type="match status" value="1"/>
</dbReference>
<evidence type="ECO:0000259" key="3">
    <source>
        <dbReference type="PROSITE" id="PS50994"/>
    </source>
</evidence>
<dbReference type="GO" id="GO:0008270">
    <property type="term" value="F:zinc ion binding"/>
    <property type="evidence" value="ECO:0007669"/>
    <property type="project" value="InterPro"/>
</dbReference>
<organism evidence="4">
    <name type="scientific">Rhipicephalus zambeziensis</name>
    <dbReference type="NCBI Taxonomy" id="60191"/>
    <lineage>
        <taxon>Eukaryota</taxon>
        <taxon>Metazoa</taxon>
        <taxon>Ecdysozoa</taxon>
        <taxon>Arthropoda</taxon>
        <taxon>Chelicerata</taxon>
        <taxon>Arachnida</taxon>
        <taxon>Acari</taxon>
        <taxon>Parasitiformes</taxon>
        <taxon>Ixodida</taxon>
        <taxon>Ixodoidea</taxon>
        <taxon>Ixodidae</taxon>
        <taxon>Rhipicephalinae</taxon>
        <taxon>Rhipicephalus</taxon>
        <taxon>Rhipicephalus</taxon>
    </lineage>
</organism>
<dbReference type="GO" id="GO:0015074">
    <property type="term" value="P:DNA integration"/>
    <property type="evidence" value="ECO:0007669"/>
    <property type="project" value="InterPro"/>
</dbReference>
<feature type="compositionally biased region" description="Basic and acidic residues" evidence="2">
    <location>
        <begin position="178"/>
        <end position="199"/>
    </location>
</feature>
<dbReference type="EC" id="2.7.7.49" evidence="1"/>
<dbReference type="SMART" id="SM00343">
    <property type="entry name" value="ZnF_C2HC"/>
    <property type="match status" value="2"/>
</dbReference>
<dbReference type="SUPFAM" id="SSF57756">
    <property type="entry name" value="Retrovirus zinc finger-like domains"/>
    <property type="match status" value="1"/>
</dbReference>
<dbReference type="InterPro" id="IPR001584">
    <property type="entry name" value="Integrase_cat-core"/>
</dbReference>
<dbReference type="Gene3D" id="2.40.70.10">
    <property type="entry name" value="Acid Proteases"/>
    <property type="match status" value="1"/>
</dbReference>
<dbReference type="SUPFAM" id="SSF50630">
    <property type="entry name" value="Acid proteases"/>
    <property type="match status" value="1"/>
</dbReference>
<dbReference type="PROSITE" id="PS50994">
    <property type="entry name" value="INTEGRASE"/>
    <property type="match status" value="1"/>
</dbReference>
<dbReference type="SUPFAM" id="SSF53098">
    <property type="entry name" value="Ribonuclease H-like"/>
    <property type="match status" value="1"/>
</dbReference>
<feature type="region of interest" description="Disordered" evidence="2">
    <location>
        <begin position="174"/>
        <end position="246"/>
    </location>
</feature>
<dbReference type="InterPro" id="IPR036397">
    <property type="entry name" value="RNaseH_sf"/>
</dbReference>
<dbReference type="Gene3D" id="4.10.60.10">
    <property type="entry name" value="Zinc finger, CCHC-type"/>
    <property type="match status" value="1"/>
</dbReference>
<dbReference type="FunFam" id="1.10.340.70:FF:000003">
    <property type="entry name" value="Protein CBG25708"/>
    <property type="match status" value="1"/>
</dbReference>
<dbReference type="InterPro" id="IPR050951">
    <property type="entry name" value="Retrovirus_Pol_polyprotein"/>
</dbReference>
<dbReference type="Gene3D" id="3.30.420.10">
    <property type="entry name" value="Ribonuclease H-like superfamily/Ribonuclease H"/>
    <property type="match status" value="1"/>
</dbReference>
<evidence type="ECO:0000313" key="4">
    <source>
        <dbReference type="EMBL" id="MAA23553.1"/>
    </source>
</evidence>